<dbReference type="Proteomes" id="UP001160130">
    <property type="component" value="Unassembled WGS sequence"/>
</dbReference>
<gene>
    <name evidence="1" type="ORF">M2272_000712</name>
</gene>
<proteinExistence type="predicted"/>
<dbReference type="EMBL" id="JARXVE010000001">
    <property type="protein sequence ID" value="MDH6194091.1"/>
    <property type="molecule type" value="Genomic_DNA"/>
</dbReference>
<organism evidence="1 2">
    <name type="scientific">Mycolicibacterium frederiksbergense</name>
    <dbReference type="NCBI Taxonomy" id="117567"/>
    <lineage>
        <taxon>Bacteria</taxon>
        <taxon>Bacillati</taxon>
        <taxon>Actinomycetota</taxon>
        <taxon>Actinomycetes</taxon>
        <taxon>Mycobacteriales</taxon>
        <taxon>Mycobacteriaceae</taxon>
        <taxon>Mycolicibacterium</taxon>
    </lineage>
</organism>
<name>A0ABT6KTQ9_9MYCO</name>
<protein>
    <submittedName>
        <fullName evidence="1">Uncharacterized protein</fullName>
    </submittedName>
</protein>
<sequence length="59" mass="6885">MMGIPRKQWSIDSEQVHPAAYLIHQMHYPGRSDDAGRFETNWYTIVFSYLQSKQPSGLN</sequence>
<evidence type="ECO:0000313" key="1">
    <source>
        <dbReference type="EMBL" id="MDH6194091.1"/>
    </source>
</evidence>
<keyword evidence="2" id="KW-1185">Reference proteome</keyword>
<accession>A0ABT6KTQ9</accession>
<evidence type="ECO:0000313" key="2">
    <source>
        <dbReference type="Proteomes" id="UP001160130"/>
    </source>
</evidence>
<comment type="caution">
    <text evidence="1">The sequence shown here is derived from an EMBL/GenBank/DDBJ whole genome shotgun (WGS) entry which is preliminary data.</text>
</comment>
<reference evidence="1 2" key="1">
    <citation type="submission" date="2023-04" db="EMBL/GenBank/DDBJ databases">
        <title>Forest soil microbial communities from Buena Vista Peninsula, Colon Province, Panama.</title>
        <authorList>
            <person name="Bouskill N."/>
        </authorList>
    </citation>
    <scope>NUCLEOTIDE SEQUENCE [LARGE SCALE GENOMIC DNA]</scope>
    <source>
        <strain evidence="1 2">AC80</strain>
    </source>
</reference>